<keyword evidence="5 6" id="KW-0472">Membrane</keyword>
<feature type="transmembrane region" description="Helical" evidence="6">
    <location>
        <begin position="142"/>
        <end position="169"/>
    </location>
</feature>
<dbReference type="PATRIC" id="fig|29343.3.peg.1426"/>
<dbReference type="PANTHER" id="PTHR21716:SF62">
    <property type="entry name" value="TRANSPORT PROTEIN YDBI-RELATED"/>
    <property type="match status" value="1"/>
</dbReference>
<feature type="transmembrane region" description="Helical" evidence="6">
    <location>
        <begin position="12"/>
        <end position="29"/>
    </location>
</feature>
<feature type="transmembrane region" description="Helical" evidence="6">
    <location>
        <begin position="35"/>
        <end position="55"/>
    </location>
</feature>
<name>A0A078KTN7_9FIRM</name>
<dbReference type="KEGG" id="ccel:CCDG5_1355"/>
<feature type="transmembrane region" description="Helical" evidence="6">
    <location>
        <begin position="271"/>
        <end position="291"/>
    </location>
</feature>
<sequence length="362" mass="41115">MENILTYLKKPIVKRLFILALIGFALYLMRGMITLFLLTFIFIYLTNAAQKFIYIRVHRFIPIKRSYIIAFIYLLVAALLVLIACIYIPQIISQMVELTKIISNSVTKMMNEKTTGNDMLDNALALVKNIDLQKYVEKGGNALVAFIGNVGSLGFDIFMALILSLFFMLQKSRVYSFIVKFKNSKISWLYEELKYFGLKFTNTFGKVLQTQILISFINSILSMILLSFFHFPSILGLGVMIFILGIIPVAGVFISLVPLSIIAYSIGGWKLIIYVLVMIAILHAIEAYILNPKLMSEKVNLPIFFTFLIITISGHFFGAWGMLVGIPVFMFILDILGVDVNEVKKSFRDKIKPAKELNEKQS</sequence>
<evidence type="ECO:0000313" key="8">
    <source>
        <dbReference type="Proteomes" id="UP000032431"/>
    </source>
</evidence>
<protein>
    <recommendedName>
        <fullName evidence="9">Permease</fullName>
    </recommendedName>
</protein>
<keyword evidence="4 6" id="KW-1133">Transmembrane helix</keyword>
<keyword evidence="3 6" id="KW-0812">Transmembrane</keyword>
<dbReference type="AlphaFoldDB" id="A0A078KTN7"/>
<evidence type="ECO:0000256" key="3">
    <source>
        <dbReference type="ARBA" id="ARBA00022692"/>
    </source>
</evidence>
<feature type="transmembrane region" description="Helical" evidence="6">
    <location>
        <begin position="212"/>
        <end position="231"/>
    </location>
</feature>
<dbReference type="HOGENOM" id="CLU_053149_0_0_9"/>
<dbReference type="STRING" id="29343.CCDG5_1355"/>
<feature type="transmembrane region" description="Helical" evidence="6">
    <location>
        <begin position="67"/>
        <end position="89"/>
    </location>
</feature>
<comment type="subcellular location">
    <subcellularLocation>
        <location evidence="1">Membrane</location>
        <topology evidence="1">Multi-pass membrane protein</topology>
    </subcellularLocation>
</comment>
<evidence type="ECO:0000313" key="7">
    <source>
        <dbReference type="EMBL" id="CDZ24469.1"/>
    </source>
</evidence>
<feature type="transmembrane region" description="Helical" evidence="6">
    <location>
        <begin position="237"/>
        <end position="264"/>
    </location>
</feature>
<comment type="similarity">
    <text evidence="2">Belongs to the autoinducer-2 exporter (AI-2E) (TC 2.A.86) family.</text>
</comment>
<dbReference type="EMBL" id="LM995447">
    <property type="protein sequence ID" value="CDZ24469.1"/>
    <property type="molecule type" value="Genomic_DNA"/>
</dbReference>
<evidence type="ECO:0000256" key="6">
    <source>
        <dbReference type="SAM" id="Phobius"/>
    </source>
</evidence>
<dbReference type="GO" id="GO:0055085">
    <property type="term" value="P:transmembrane transport"/>
    <property type="evidence" value="ECO:0007669"/>
    <property type="project" value="TreeGrafter"/>
</dbReference>
<dbReference type="InterPro" id="IPR002549">
    <property type="entry name" value="AI-2E-like"/>
</dbReference>
<evidence type="ECO:0000256" key="5">
    <source>
        <dbReference type="ARBA" id="ARBA00023136"/>
    </source>
</evidence>
<dbReference type="GO" id="GO:0016020">
    <property type="term" value="C:membrane"/>
    <property type="evidence" value="ECO:0007669"/>
    <property type="project" value="UniProtKB-SubCell"/>
</dbReference>
<evidence type="ECO:0000256" key="1">
    <source>
        <dbReference type="ARBA" id="ARBA00004141"/>
    </source>
</evidence>
<organism evidence="7 8">
    <name type="scientific">[Clostridium] cellulosi</name>
    <dbReference type="NCBI Taxonomy" id="29343"/>
    <lineage>
        <taxon>Bacteria</taxon>
        <taxon>Bacillati</taxon>
        <taxon>Bacillota</taxon>
        <taxon>Clostridia</taxon>
        <taxon>Eubacteriales</taxon>
        <taxon>Oscillospiraceae</taxon>
        <taxon>Oscillospiraceae incertae sedis</taxon>
    </lineage>
</organism>
<accession>A0A078KTN7</accession>
<dbReference type="PANTHER" id="PTHR21716">
    <property type="entry name" value="TRANSMEMBRANE PROTEIN"/>
    <property type="match status" value="1"/>
</dbReference>
<dbReference type="Proteomes" id="UP000032431">
    <property type="component" value="Chromosome I"/>
</dbReference>
<gene>
    <name evidence="7" type="ORF">CCDG5_1355</name>
</gene>
<reference evidence="8" key="1">
    <citation type="submission" date="2014-07" db="EMBL/GenBank/DDBJ databases">
        <authorList>
            <person name="Wibberg D."/>
        </authorList>
    </citation>
    <scope>NUCLEOTIDE SEQUENCE [LARGE SCALE GENOMIC DNA]</scope>
    <source>
        <strain evidence="8">DG5</strain>
    </source>
</reference>
<dbReference type="OrthoDB" id="9772136at2"/>
<evidence type="ECO:0000256" key="4">
    <source>
        <dbReference type="ARBA" id="ARBA00022989"/>
    </source>
</evidence>
<proteinExistence type="inferred from homology"/>
<dbReference type="Pfam" id="PF01594">
    <property type="entry name" value="AI-2E_transport"/>
    <property type="match status" value="1"/>
</dbReference>
<evidence type="ECO:0008006" key="9">
    <source>
        <dbReference type="Google" id="ProtNLM"/>
    </source>
</evidence>
<keyword evidence="8" id="KW-1185">Reference proteome</keyword>
<feature type="transmembrane region" description="Helical" evidence="6">
    <location>
        <begin position="303"/>
        <end position="336"/>
    </location>
</feature>
<evidence type="ECO:0000256" key="2">
    <source>
        <dbReference type="ARBA" id="ARBA00009773"/>
    </source>
</evidence>